<dbReference type="Proteomes" id="UP000007485">
    <property type="component" value="Chromosome"/>
</dbReference>
<evidence type="ECO:0008006" key="4">
    <source>
        <dbReference type="Google" id="ProtNLM"/>
    </source>
</evidence>
<name>F0QWK1_VULM7</name>
<evidence type="ECO:0000256" key="1">
    <source>
        <dbReference type="SAM" id="Phobius"/>
    </source>
</evidence>
<evidence type="ECO:0000313" key="2">
    <source>
        <dbReference type="EMBL" id="ADY01049.1"/>
    </source>
</evidence>
<organism evidence="2 3">
    <name type="scientific">Vulcanisaeta moutnovskia (strain 768-28)</name>
    <dbReference type="NCBI Taxonomy" id="985053"/>
    <lineage>
        <taxon>Archaea</taxon>
        <taxon>Thermoproteota</taxon>
        <taxon>Thermoprotei</taxon>
        <taxon>Thermoproteales</taxon>
        <taxon>Thermoproteaceae</taxon>
        <taxon>Vulcanisaeta</taxon>
    </lineage>
</organism>
<dbReference type="KEGG" id="vmo:VMUT_0839"/>
<keyword evidence="1" id="KW-0812">Transmembrane</keyword>
<feature type="transmembrane region" description="Helical" evidence="1">
    <location>
        <begin position="80"/>
        <end position="103"/>
    </location>
</feature>
<reference evidence="2 3" key="1">
    <citation type="journal article" date="2011" name="J. Bacteriol.">
        <title>Complete genome sequence of 'Vulcanisaeta moutnovskia' strain 768-28, a novel member of the hyperthermophilic crenarchaeal genus vulcanisaeta.</title>
        <authorList>
            <person name="Gumerov V.M."/>
            <person name="Mardanov A.V."/>
            <person name="Beletsky A.V."/>
            <person name="Prokofeva M.I."/>
            <person name="Bonch-Osmolovskaya E.A."/>
            <person name="Ravin N.V."/>
            <person name="Skryabin K.G."/>
        </authorList>
    </citation>
    <scope>NUCLEOTIDE SEQUENCE [LARGE SCALE GENOMIC DNA]</scope>
    <source>
        <strain evidence="2 3">768-28</strain>
    </source>
</reference>
<protein>
    <recommendedName>
        <fullName evidence="4">DUF5658 domain-containing protein</fullName>
    </recommendedName>
</protein>
<dbReference type="RefSeq" id="WP_013604211.1">
    <property type="nucleotide sequence ID" value="NC_015151.1"/>
</dbReference>
<dbReference type="STRING" id="985053.VMUT_0839"/>
<evidence type="ECO:0000313" key="3">
    <source>
        <dbReference type="Proteomes" id="UP000007485"/>
    </source>
</evidence>
<dbReference type="HOGENOM" id="CLU_2067944_0_0_2"/>
<sequence>MNSGNQVELLLMATLANALDLATSYVAFSLLDLQELNYYATAMHLSNYLAAALAFMAYEIVVAVIYLVMHRFPVLRWFMAVFITMKLMAVVGNIAASMGFYGINNTLIAMNQLMINALKY</sequence>
<proteinExistence type="predicted"/>
<dbReference type="GeneID" id="10288491"/>
<keyword evidence="1" id="KW-1133">Transmembrane helix</keyword>
<gene>
    <name evidence="2" type="ordered locus">VMUT_0839</name>
</gene>
<keyword evidence="1" id="KW-0472">Membrane</keyword>
<dbReference type="EMBL" id="CP002529">
    <property type="protein sequence ID" value="ADY01049.1"/>
    <property type="molecule type" value="Genomic_DNA"/>
</dbReference>
<dbReference type="AlphaFoldDB" id="F0QWK1"/>
<dbReference type="OrthoDB" id="29047at2157"/>
<keyword evidence="3" id="KW-1185">Reference proteome</keyword>
<feature type="transmembrane region" description="Helical" evidence="1">
    <location>
        <begin position="48"/>
        <end position="68"/>
    </location>
</feature>
<dbReference type="eggNOG" id="arCOG13930">
    <property type="taxonomic scope" value="Archaea"/>
</dbReference>
<accession>F0QWK1</accession>
<feature type="transmembrane region" description="Helical" evidence="1">
    <location>
        <begin position="7"/>
        <end position="28"/>
    </location>
</feature>